<name>A0A1Q4HDK9_9MYCO</name>
<proteinExistence type="predicted"/>
<dbReference type="OrthoDB" id="9806902at2"/>
<comment type="caution">
    <text evidence="2">The sequence shown here is derived from an EMBL/GenBank/DDBJ whole genome shotgun (WGS) entry which is preliminary data.</text>
</comment>
<dbReference type="PANTHER" id="PTHR11614">
    <property type="entry name" value="PHOSPHOLIPASE-RELATED"/>
    <property type="match status" value="1"/>
</dbReference>
<evidence type="ECO:0000313" key="4">
    <source>
        <dbReference type="Proteomes" id="UP000191039"/>
    </source>
</evidence>
<dbReference type="InterPro" id="IPR029058">
    <property type="entry name" value="AB_hydrolase_fold"/>
</dbReference>
<dbReference type="RefSeq" id="WP_073856805.1">
    <property type="nucleotide sequence ID" value="NZ_BAAATC010000008.1"/>
</dbReference>
<evidence type="ECO:0000313" key="3">
    <source>
        <dbReference type="EMBL" id="PEG55980.1"/>
    </source>
</evidence>
<feature type="domain" description="Serine aminopeptidase S33" evidence="1">
    <location>
        <begin position="20"/>
        <end position="238"/>
    </location>
</feature>
<dbReference type="EMBL" id="MIJD01000013">
    <property type="protein sequence ID" value="OPE55920.1"/>
    <property type="molecule type" value="Genomic_DNA"/>
</dbReference>
<dbReference type="Gene3D" id="3.40.50.1820">
    <property type="entry name" value="alpha/beta hydrolase"/>
    <property type="match status" value="1"/>
</dbReference>
<dbReference type="InterPro" id="IPR022742">
    <property type="entry name" value="Hydrolase_4"/>
</dbReference>
<dbReference type="Proteomes" id="UP000220340">
    <property type="component" value="Unassembled WGS sequence"/>
</dbReference>
<evidence type="ECO:0000259" key="1">
    <source>
        <dbReference type="Pfam" id="PF12146"/>
    </source>
</evidence>
<sequence>MPFLQTDPARVYYRHWPAAEPRAAMVFLHGFGEHTGLYHRYGFALNAAGIDLWAVDQLGHGLSPGDRGDFGTLADSSALAEALSVTVERERPGLPLIAAGHSFGSVVTLLRLVEQPQRYRAGVISGAPLAPIADLLDADTSLDLDPSWLSADPFYLDALENDPLGFTQADSAPLARALDAAWDRFGSELPTLTVPTLAVHGVSDPIAPIGPVRAYSEQIAALAITEFPAAMHDILNESVHREVAASVIDFIGATLGWHSYRDGTRAE</sequence>
<keyword evidence="5" id="KW-1185">Reference proteome</keyword>
<reference evidence="3 5" key="2">
    <citation type="submission" date="2017-10" db="EMBL/GenBank/DDBJ databases">
        <title>The new phylogeny of genus Mycobacterium.</title>
        <authorList>
            <person name="Tortoli E."/>
            <person name="Trovato A."/>
            <person name="Cirillo D.M."/>
        </authorList>
    </citation>
    <scope>NUCLEOTIDE SEQUENCE [LARGE SCALE GENOMIC DNA]</scope>
    <source>
        <strain evidence="3 5">IP141170001</strain>
    </source>
</reference>
<protein>
    <submittedName>
        <fullName evidence="2">Lysophospholipase</fullName>
    </submittedName>
</protein>
<evidence type="ECO:0000313" key="2">
    <source>
        <dbReference type="EMBL" id="OPE55920.1"/>
    </source>
</evidence>
<dbReference type="STRING" id="1801.BRW64_13815"/>
<dbReference type="Pfam" id="PF12146">
    <property type="entry name" value="Hydrolase_4"/>
    <property type="match status" value="1"/>
</dbReference>
<accession>A0A1Q4HDK9</accession>
<dbReference type="SUPFAM" id="SSF53474">
    <property type="entry name" value="alpha/beta-Hydrolases"/>
    <property type="match status" value="1"/>
</dbReference>
<dbReference type="AlphaFoldDB" id="A0A1Q4HDK9"/>
<gene>
    <name evidence="2" type="ORF">BV510_02385</name>
    <name evidence="3" type="ORF">CRI78_03075</name>
</gene>
<evidence type="ECO:0000313" key="5">
    <source>
        <dbReference type="Proteomes" id="UP000220340"/>
    </source>
</evidence>
<dbReference type="Proteomes" id="UP000191039">
    <property type="component" value="Unassembled WGS sequence"/>
</dbReference>
<dbReference type="EMBL" id="PDCR01000003">
    <property type="protein sequence ID" value="PEG55980.1"/>
    <property type="molecule type" value="Genomic_DNA"/>
</dbReference>
<organism evidence="2 4">
    <name type="scientific">Mycolicibacterium diernhoferi</name>
    <dbReference type="NCBI Taxonomy" id="1801"/>
    <lineage>
        <taxon>Bacteria</taxon>
        <taxon>Bacillati</taxon>
        <taxon>Actinomycetota</taxon>
        <taxon>Actinomycetes</taxon>
        <taxon>Mycobacteriales</taxon>
        <taxon>Mycobacteriaceae</taxon>
        <taxon>Mycolicibacterium</taxon>
    </lineage>
</organism>
<reference evidence="2 4" key="1">
    <citation type="submission" date="2016-09" db="EMBL/GenBank/DDBJ databases">
        <title>genome sequences of unsequenced Mycobacteria.</title>
        <authorList>
            <person name="Greninger A.L."/>
            <person name="Jerome K.R."/>
            <person name="Mcnair B."/>
            <person name="Wallis C."/>
            <person name="Fang F."/>
        </authorList>
    </citation>
    <scope>NUCLEOTIDE SEQUENCE [LARGE SCALE GENOMIC DNA]</scope>
    <source>
        <strain evidence="2 4">BM1</strain>
    </source>
</reference>
<dbReference type="InterPro" id="IPR051044">
    <property type="entry name" value="MAG_DAG_Lipase"/>
</dbReference>